<comment type="caution">
    <text evidence="12">The sequence shown here is derived from an EMBL/GenBank/DDBJ whole genome shotgun (WGS) entry which is preliminary data.</text>
</comment>
<evidence type="ECO:0000256" key="8">
    <source>
        <dbReference type="ARBA" id="ARBA00023098"/>
    </source>
</evidence>
<comment type="similarity">
    <text evidence="10">Belongs to the LpxB family.</text>
</comment>
<accession>A0A7V2SVC5</accession>
<dbReference type="GO" id="GO:0008915">
    <property type="term" value="F:lipid-A-disaccharide synthase activity"/>
    <property type="evidence" value="ECO:0007669"/>
    <property type="project" value="UniProtKB-UniRule"/>
</dbReference>
<sequence>MKGFCGLYSRGEGPKGRWQGRSKGPFCSPRYQRRDREETGHISQKKVTQGPKDIFLIAGEASGDLHGSSFMRSLKELCPYELRFHGIGGPLMIEQGLKAIYPMERLSVVGVTEVMRQGAHIFRAYRRVKRALKEICPSLVVFIDYPGFNLKVLRLASQMGLSTMYYITPQVWAWKKRRVHLLRRFCSAAAVILPFEEPFLKRAGVNATFVGHPLVDTVRQTMEREEFLRSLGLDPKRPTLGLLPGSRTGELARHIPIMLETVSRIKRMGLGVQFIMPLTRLDLLKKEERDAIEKRGIIALEGKTYDAMGACDCLILASGTVTLEASILGVPHIVIYRLSAITYFLGRILVKVPYVSLTNLIKGEAVVEEYIQHRATPENLAMAVERLLKDDAAQERVKEGLRDVKERLGPGGASKRAARLALDLL</sequence>
<dbReference type="NCBIfam" id="TIGR00215">
    <property type="entry name" value="lpxB"/>
    <property type="match status" value="1"/>
</dbReference>
<evidence type="ECO:0000256" key="5">
    <source>
        <dbReference type="ARBA" id="ARBA00022556"/>
    </source>
</evidence>
<organism evidence="12">
    <name type="scientific">Dissulfuribacter thermophilus</name>
    <dbReference type="NCBI Taxonomy" id="1156395"/>
    <lineage>
        <taxon>Bacteria</taxon>
        <taxon>Pseudomonadati</taxon>
        <taxon>Thermodesulfobacteriota</taxon>
        <taxon>Dissulfuribacteria</taxon>
        <taxon>Dissulfuribacterales</taxon>
        <taxon>Dissulfuribacteraceae</taxon>
        <taxon>Dissulfuribacter</taxon>
    </lineage>
</organism>
<reference evidence="12" key="1">
    <citation type="journal article" date="2020" name="mSystems">
        <title>Genome- and Community-Level Interaction Insights into Carbon Utilization and Element Cycling Functions of Hydrothermarchaeota in Hydrothermal Sediment.</title>
        <authorList>
            <person name="Zhou Z."/>
            <person name="Liu Y."/>
            <person name="Xu W."/>
            <person name="Pan J."/>
            <person name="Luo Z.H."/>
            <person name="Li M."/>
        </authorList>
    </citation>
    <scope>NUCLEOTIDE SEQUENCE [LARGE SCALE GENOMIC DNA]</scope>
    <source>
        <strain evidence="12">HyVt-503</strain>
    </source>
</reference>
<dbReference type="EMBL" id="DRND01000103">
    <property type="protein sequence ID" value="HFC46486.1"/>
    <property type="molecule type" value="Genomic_DNA"/>
</dbReference>
<dbReference type="InterPro" id="IPR003835">
    <property type="entry name" value="Glyco_trans_19"/>
</dbReference>
<protein>
    <recommendedName>
        <fullName evidence="3 10">Lipid-A-disaccharide synthase</fullName>
        <ecNumber evidence="2 10">2.4.1.182</ecNumber>
    </recommendedName>
</protein>
<evidence type="ECO:0000256" key="3">
    <source>
        <dbReference type="ARBA" id="ARBA00020902"/>
    </source>
</evidence>
<dbReference type="GO" id="GO:0009245">
    <property type="term" value="P:lipid A biosynthetic process"/>
    <property type="evidence" value="ECO:0007669"/>
    <property type="project" value="UniProtKB-UniRule"/>
</dbReference>
<evidence type="ECO:0000256" key="11">
    <source>
        <dbReference type="SAM" id="MobiDB-lite"/>
    </source>
</evidence>
<dbReference type="EC" id="2.4.1.182" evidence="2 10"/>
<keyword evidence="5 10" id="KW-0441">Lipid A biosynthesis</keyword>
<evidence type="ECO:0000256" key="4">
    <source>
        <dbReference type="ARBA" id="ARBA00022516"/>
    </source>
</evidence>
<comment type="function">
    <text evidence="1 10">Condensation of UDP-2,3-diacylglucosamine and 2,3-diacylglucosamine-1-phosphate to form lipid A disaccharide, a precursor of lipid A, a phosphorylated glycolipid that anchors the lipopolysaccharide to the outer membrane of the cell.</text>
</comment>
<dbReference type="UniPathway" id="UPA00973"/>
<feature type="region of interest" description="Disordered" evidence="11">
    <location>
        <begin position="14"/>
        <end position="45"/>
    </location>
</feature>
<evidence type="ECO:0000256" key="6">
    <source>
        <dbReference type="ARBA" id="ARBA00022676"/>
    </source>
</evidence>
<proteinExistence type="inferred from homology"/>
<evidence type="ECO:0000256" key="1">
    <source>
        <dbReference type="ARBA" id="ARBA00002056"/>
    </source>
</evidence>
<keyword evidence="6 10" id="KW-0328">Glycosyltransferase</keyword>
<comment type="pathway">
    <text evidence="10">Bacterial outer membrane biogenesis; LPS lipid A biosynthesis.</text>
</comment>
<evidence type="ECO:0000256" key="9">
    <source>
        <dbReference type="ARBA" id="ARBA00048975"/>
    </source>
</evidence>
<dbReference type="Proteomes" id="UP000885797">
    <property type="component" value="Unassembled WGS sequence"/>
</dbReference>
<gene>
    <name evidence="10" type="primary">lpxB</name>
    <name evidence="12" type="ORF">ENJ63_01245</name>
</gene>
<dbReference type="HAMAP" id="MF_00392">
    <property type="entry name" value="LpxB"/>
    <property type="match status" value="1"/>
</dbReference>
<evidence type="ECO:0000256" key="7">
    <source>
        <dbReference type="ARBA" id="ARBA00022679"/>
    </source>
</evidence>
<keyword evidence="4 10" id="KW-0444">Lipid biosynthesis</keyword>
<dbReference type="SUPFAM" id="SSF53756">
    <property type="entry name" value="UDP-Glycosyltransferase/glycogen phosphorylase"/>
    <property type="match status" value="1"/>
</dbReference>
<dbReference type="GO" id="GO:0016020">
    <property type="term" value="C:membrane"/>
    <property type="evidence" value="ECO:0007669"/>
    <property type="project" value="GOC"/>
</dbReference>
<dbReference type="GO" id="GO:0005543">
    <property type="term" value="F:phospholipid binding"/>
    <property type="evidence" value="ECO:0007669"/>
    <property type="project" value="TreeGrafter"/>
</dbReference>
<dbReference type="PANTHER" id="PTHR30372:SF4">
    <property type="entry name" value="LIPID-A-DISACCHARIDE SYNTHASE, MITOCHONDRIAL-RELATED"/>
    <property type="match status" value="1"/>
</dbReference>
<dbReference type="AlphaFoldDB" id="A0A7V2SVC5"/>
<dbReference type="Pfam" id="PF02684">
    <property type="entry name" value="LpxB"/>
    <property type="match status" value="1"/>
</dbReference>
<evidence type="ECO:0000256" key="2">
    <source>
        <dbReference type="ARBA" id="ARBA00012687"/>
    </source>
</evidence>
<comment type="catalytic activity">
    <reaction evidence="9 10">
        <text>a lipid X + a UDP-2-N,3-O-bis[(3R)-3-hydroxyacyl]-alpha-D-glucosamine = a lipid A disaccharide + UDP + H(+)</text>
        <dbReference type="Rhea" id="RHEA:67828"/>
        <dbReference type="ChEBI" id="CHEBI:15378"/>
        <dbReference type="ChEBI" id="CHEBI:58223"/>
        <dbReference type="ChEBI" id="CHEBI:137748"/>
        <dbReference type="ChEBI" id="CHEBI:176338"/>
        <dbReference type="ChEBI" id="CHEBI:176343"/>
        <dbReference type="EC" id="2.4.1.182"/>
    </reaction>
</comment>
<evidence type="ECO:0000256" key="10">
    <source>
        <dbReference type="HAMAP-Rule" id="MF_00392"/>
    </source>
</evidence>
<keyword evidence="7 10" id="KW-0808">Transferase</keyword>
<keyword evidence="8 10" id="KW-0443">Lipid metabolism</keyword>
<dbReference type="PANTHER" id="PTHR30372">
    <property type="entry name" value="LIPID-A-DISACCHARIDE SYNTHASE"/>
    <property type="match status" value="1"/>
</dbReference>
<name>A0A7V2SVC5_9BACT</name>
<evidence type="ECO:0000313" key="12">
    <source>
        <dbReference type="EMBL" id="HFC46486.1"/>
    </source>
</evidence>